<proteinExistence type="predicted"/>
<evidence type="ECO:0000313" key="1">
    <source>
        <dbReference type="EMBL" id="VEL27451.1"/>
    </source>
</evidence>
<dbReference type="AlphaFoldDB" id="A0A3S5CJX4"/>
<dbReference type="EMBL" id="CAAALY010087368">
    <property type="protein sequence ID" value="VEL27451.1"/>
    <property type="molecule type" value="Genomic_DNA"/>
</dbReference>
<protein>
    <submittedName>
        <fullName evidence="1">Uncharacterized protein</fullName>
    </submittedName>
</protein>
<comment type="caution">
    <text evidence="1">The sequence shown here is derived from an EMBL/GenBank/DDBJ whole genome shotgun (WGS) entry which is preliminary data.</text>
</comment>
<accession>A0A3S5CJX4</accession>
<reference evidence="1" key="1">
    <citation type="submission" date="2018-11" db="EMBL/GenBank/DDBJ databases">
        <authorList>
            <consortium name="Pathogen Informatics"/>
        </authorList>
    </citation>
    <scope>NUCLEOTIDE SEQUENCE</scope>
</reference>
<evidence type="ECO:0000313" key="2">
    <source>
        <dbReference type="Proteomes" id="UP000784294"/>
    </source>
</evidence>
<keyword evidence="2" id="KW-1185">Reference proteome</keyword>
<name>A0A3S5CJX4_9PLAT</name>
<dbReference type="Proteomes" id="UP000784294">
    <property type="component" value="Unassembled WGS sequence"/>
</dbReference>
<sequence>MEAHFLLSVARTDRRGSGGLHKSTRIRTPQVRQNAICELVHVARQPPSPTCPSAPYLLSAHSCTPIKVPLDKSALTLIHTYFAVSHTHTHTIIVALPSGLSALPGPSPLSETTSCRLHDLWSLLSRSSRI</sequence>
<gene>
    <name evidence="1" type="ORF">PXEA_LOCUS20891</name>
</gene>
<organism evidence="1 2">
    <name type="scientific">Protopolystoma xenopodis</name>
    <dbReference type="NCBI Taxonomy" id="117903"/>
    <lineage>
        <taxon>Eukaryota</taxon>
        <taxon>Metazoa</taxon>
        <taxon>Spiralia</taxon>
        <taxon>Lophotrochozoa</taxon>
        <taxon>Platyhelminthes</taxon>
        <taxon>Monogenea</taxon>
        <taxon>Polyopisthocotylea</taxon>
        <taxon>Polystomatidea</taxon>
        <taxon>Polystomatidae</taxon>
        <taxon>Protopolystoma</taxon>
    </lineage>
</organism>